<evidence type="ECO:0000313" key="2">
    <source>
        <dbReference type="Proteomes" id="UP001595848"/>
    </source>
</evidence>
<name>A0ABV8NUW9_9BURK</name>
<protein>
    <submittedName>
        <fullName evidence="1">DUF190 domain-containing protein</fullName>
    </submittedName>
</protein>
<proteinExistence type="predicted"/>
<dbReference type="RefSeq" id="WP_217962639.1">
    <property type="nucleotide sequence ID" value="NZ_JAHTBN010000001.1"/>
</dbReference>
<keyword evidence="2" id="KW-1185">Reference proteome</keyword>
<reference evidence="2" key="1">
    <citation type="journal article" date="2019" name="Int. J. Syst. Evol. Microbiol.">
        <title>The Global Catalogue of Microorganisms (GCM) 10K type strain sequencing project: providing services to taxonomists for standard genome sequencing and annotation.</title>
        <authorList>
            <consortium name="The Broad Institute Genomics Platform"/>
            <consortium name="The Broad Institute Genome Sequencing Center for Infectious Disease"/>
            <person name="Wu L."/>
            <person name="Ma J."/>
        </authorList>
    </citation>
    <scope>NUCLEOTIDE SEQUENCE [LARGE SCALE GENOMIC DNA]</scope>
    <source>
        <strain evidence="2">LMG 24813</strain>
    </source>
</reference>
<dbReference type="EMBL" id="JBHSBV010000001">
    <property type="protein sequence ID" value="MFC4199681.1"/>
    <property type="molecule type" value="Genomic_DNA"/>
</dbReference>
<accession>A0ABV8NUW9</accession>
<gene>
    <name evidence="1" type="ORF">ACFOY1_01830</name>
</gene>
<dbReference type="Proteomes" id="UP001595848">
    <property type="component" value="Unassembled WGS sequence"/>
</dbReference>
<dbReference type="InterPro" id="IPR003793">
    <property type="entry name" value="UPF0166"/>
</dbReference>
<sequence>MTGYQLSFFMQQSRSHKGKALHQWLLDLAQSMQIRGATMIAAQEGLGSKHRVHSARFFELADQPIEITMVVSESECEAILQALQAEPGLRLFYSKVPVQFGVIGEAED</sequence>
<organism evidence="1 2">
    <name type="scientific">Candidimonas humi</name>
    <dbReference type="NCBI Taxonomy" id="683355"/>
    <lineage>
        <taxon>Bacteria</taxon>
        <taxon>Pseudomonadati</taxon>
        <taxon>Pseudomonadota</taxon>
        <taxon>Betaproteobacteria</taxon>
        <taxon>Burkholderiales</taxon>
        <taxon>Alcaligenaceae</taxon>
        <taxon>Candidimonas</taxon>
    </lineage>
</organism>
<dbReference type="Pfam" id="PF02641">
    <property type="entry name" value="DUF190"/>
    <property type="match status" value="1"/>
</dbReference>
<comment type="caution">
    <text evidence="1">The sequence shown here is derived from an EMBL/GenBank/DDBJ whole genome shotgun (WGS) entry which is preliminary data.</text>
</comment>
<evidence type="ECO:0000313" key="1">
    <source>
        <dbReference type="EMBL" id="MFC4199681.1"/>
    </source>
</evidence>